<accession>A0A9W6WAC8</accession>
<reference evidence="3" key="1">
    <citation type="submission" date="2023-04" db="EMBL/GenBank/DDBJ databases">
        <title>Candida boidinii NBRC 10035.</title>
        <authorList>
            <person name="Ichikawa N."/>
            <person name="Sato H."/>
            <person name="Tonouchi N."/>
        </authorList>
    </citation>
    <scope>NUCLEOTIDE SEQUENCE</scope>
    <source>
        <strain evidence="3">NBRC 10035</strain>
    </source>
</reference>
<evidence type="ECO:0000259" key="2">
    <source>
        <dbReference type="Pfam" id="PF04083"/>
    </source>
</evidence>
<sequence>MTLKTSLITDRSFIVTILLECITWFLQIPLVIIHWFGLEMWLESIIEQTFNKPDNVSSNFKFPFKRLSPSPSFTLPNSNSNENIELDNKINNSTSEFQNKIINAIDIVDIVHQHDYRVHEHVVQTRDGYLLSIHRILPKKVTASNVNLRQFNKPVVYMHHGLLTNSELFVLGDKTSKCLPFLLTDLGYDVWLGNNRGNKYSRKHIKYSSKDYKFWDFSLDEFAMFDIPDTIDYILNSTKEKNLNFIGFSQGSAQALAALSLSPSLNEKIKLFIGLSPAMIPKGLNHPIAKFFVNSAPNLLFNLFE</sequence>
<evidence type="ECO:0000256" key="1">
    <source>
        <dbReference type="SAM" id="Phobius"/>
    </source>
</evidence>
<dbReference type="InterPro" id="IPR006693">
    <property type="entry name" value="AB_hydrolase_lipase"/>
</dbReference>
<dbReference type="GO" id="GO:0006629">
    <property type="term" value="P:lipid metabolic process"/>
    <property type="evidence" value="ECO:0007669"/>
    <property type="project" value="InterPro"/>
</dbReference>
<protein>
    <submittedName>
        <fullName evidence="3">Unnamed protein product</fullName>
    </submittedName>
</protein>
<dbReference type="EMBL" id="BSXN01001127">
    <property type="protein sequence ID" value="GME71705.1"/>
    <property type="molecule type" value="Genomic_DNA"/>
</dbReference>
<keyword evidence="1" id="KW-0812">Transmembrane</keyword>
<dbReference type="SUPFAM" id="SSF53474">
    <property type="entry name" value="alpha/beta-Hydrolases"/>
    <property type="match status" value="1"/>
</dbReference>
<feature type="domain" description="Partial AB-hydrolase lipase" evidence="2">
    <location>
        <begin position="108"/>
        <end position="171"/>
    </location>
</feature>
<dbReference type="Pfam" id="PF04083">
    <property type="entry name" value="Abhydro_lipase"/>
    <property type="match status" value="1"/>
</dbReference>
<feature type="transmembrane region" description="Helical" evidence="1">
    <location>
        <begin position="12"/>
        <end position="36"/>
    </location>
</feature>
<dbReference type="InterPro" id="IPR029058">
    <property type="entry name" value="AB_hydrolase_fold"/>
</dbReference>
<gene>
    <name evidence="3" type="ORF">Cboi02_000331400</name>
</gene>
<keyword evidence="1" id="KW-0472">Membrane</keyword>
<evidence type="ECO:0000313" key="4">
    <source>
        <dbReference type="Proteomes" id="UP001165120"/>
    </source>
</evidence>
<name>A0A9W6WAC8_CANBO</name>
<dbReference type="AlphaFoldDB" id="A0A9W6WAC8"/>
<dbReference type="PANTHER" id="PTHR11005">
    <property type="entry name" value="LYSOSOMAL ACID LIPASE-RELATED"/>
    <property type="match status" value="1"/>
</dbReference>
<dbReference type="Proteomes" id="UP001165120">
    <property type="component" value="Unassembled WGS sequence"/>
</dbReference>
<organism evidence="3 4">
    <name type="scientific">Candida boidinii</name>
    <name type="common">Yeast</name>
    <dbReference type="NCBI Taxonomy" id="5477"/>
    <lineage>
        <taxon>Eukaryota</taxon>
        <taxon>Fungi</taxon>
        <taxon>Dikarya</taxon>
        <taxon>Ascomycota</taxon>
        <taxon>Saccharomycotina</taxon>
        <taxon>Pichiomycetes</taxon>
        <taxon>Pichiales</taxon>
        <taxon>Pichiaceae</taxon>
        <taxon>Ogataea</taxon>
        <taxon>Ogataea/Candida clade</taxon>
    </lineage>
</organism>
<dbReference type="Gene3D" id="3.40.50.1820">
    <property type="entry name" value="alpha/beta hydrolase"/>
    <property type="match status" value="1"/>
</dbReference>
<keyword evidence="1" id="KW-1133">Transmembrane helix</keyword>
<proteinExistence type="predicted"/>
<keyword evidence="4" id="KW-1185">Reference proteome</keyword>
<comment type="caution">
    <text evidence="3">The sequence shown here is derived from an EMBL/GenBank/DDBJ whole genome shotgun (WGS) entry which is preliminary data.</text>
</comment>
<evidence type="ECO:0000313" key="3">
    <source>
        <dbReference type="EMBL" id="GME71705.1"/>
    </source>
</evidence>